<evidence type="ECO:0000259" key="10">
    <source>
        <dbReference type="PROSITE" id="PS50157"/>
    </source>
</evidence>
<feature type="non-terminal residue" evidence="11">
    <location>
        <position position="1"/>
    </location>
</feature>
<comment type="subcellular location">
    <subcellularLocation>
        <location evidence="1">Nucleus</location>
    </subcellularLocation>
</comment>
<dbReference type="InParanoid" id="E1ZVZ6"/>
<dbReference type="SMART" id="SM00355">
    <property type="entry name" value="ZnF_C2H2"/>
    <property type="match status" value="2"/>
</dbReference>
<dbReference type="SUPFAM" id="SSF57667">
    <property type="entry name" value="beta-beta-alpha zinc fingers"/>
    <property type="match status" value="1"/>
</dbReference>
<dbReference type="InterPro" id="IPR013087">
    <property type="entry name" value="Znf_C2H2_type"/>
</dbReference>
<dbReference type="GO" id="GO:0000981">
    <property type="term" value="F:DNA-binding transcription factor activity, RNA polymerase II-specific"/>
    <property type="evidence" value="ECO:0007669"/>
    <property type="project" value="TreeGrafter"/>
</dbReference>
<gene>
    <name evidence="11" type="ORF">EAG_14453</name>
</gene>
<keyword evidence="4 9" id="KW-0863">Zinc-finger</keyword>
<dbReference type="Proteomes" id="UP000000311">
    <property type="component" value="Unassembled WGS sequence"/>
</dbReference>
<keyword evidence="8" id="KW-0539">Nucleus</keyword>
<evidence type="ECO:0000256" key="8">
    <source>
        <dbReference type="ARBA" id="ARBA00023242"/>
    </source>
</evidence>
<evidence type="ECO:0000256" key="2">
    <source>
        <dbReference type="ARBA" id="ARBA00022723"/>
    </source>
</evidence>
<dbReference type="GO" id="GO:0000978">
    <property type="term" value="F:RNA polymerase II cis-regulatory region sequence-specific DNA binding"/>
    <property type="evidence" value="ECO:0007669"/>
    <property type="project" value="TreeGrafter"/>
</dbReference>
<dbReference type="PANTHER" id="PTHR45944">
    <property type="entry name" value="SCHNURRI, ISOFORM F"/>
    <property type="match status" value="1"/>
</dbReference>
<reference evidence="11 12" key="1">
    <citation type="journal article" date="2010" name="Science">
        <title>Genomic comparison of the ants Camponotus floridanus and Harpegnathos saltator.</title>
        <authorList>
            <person name="Bonasio R."/>
            <person name="Zhang G."/>
            <person name="Ye C."/>
            <person name="Mutti N.S."/>
            <person name="Fang X."/>
            <person name="Qin N."/>
            <person name="Donahue G."/>
            <person name="Yang P."/>
            <person name="Li Q."/>
            <person name="Li C."/>
            <person name="Zhang P."/>
            <person name="Huang Z."/>
            <person name="Berger S.L."/>
            <person name="Reinberg D."/>
            <person name="Wang J."/>
            <person name="Liebig J."/>
        </authorList>
    </citation>
    <scope>NUCLEOTIDE SEQUENCE [LARGE SCALE GENOMIC DNA]</scope>
    <source>
        <strain evidence="12">C129</strain>
    </source>
</reference>
<evidence type="ECO:0000256" key="4">
    <source>
        <dbReference type="ARBA" id="ARBA00022771"/>
    </source>
</evidence>
<evidence type="ECO:0000256" key="5">
    <source>
        <dbReference type="ARBA" id="ARBA00022833"/>
    </source>
</evidence>
<keyword evidence="3" id="KW-0677">Repeat</keyword>
<keyword evidence="5" id="KW-0862">Zinc</keyword>
<dbReference type="AlphaFoldDB" id="E1ZVZ6"/>
<feature type="domain" description="C2H2-type" evidence="10">
    <location>
        <begin position="4"/>
        <end position="31"/>
    </location>
</feature>
<dbReference type="PROSITE" id="PS00028">
    <property type="entry name" value="ZINC_FINGER_C2H2_1"/>
    <property type="match status" value="2"/>
</dbReference>
<evidence type="ECO:0000256" key="6">
    <source>
        <dbReference type="ARBA" id="ARBA00023015"/>
    </source>
</evidence>
<feature type="non-terminal residue" evidence="11">
    <location>
        <position position="56"/>
    </location>
</feature>
<keyword evidence="12" id="KW-1185">Reference proteome</keyword>
<dbReference type="STRING" id="104421.E1ZVZ6"/>
<dbReference type="FunFam" id="3.30.160.60:FF:000145">
    <property type="entry name" value="Zinc finger protein 574"/>
    <property type="match status" value="1"/>
</dbReference>
<dbReference type="GO" id="GO:0005634">
    <property type="term" value="C:nucleus"/>
    <property type="evidence" value="ECO:0007669"/>
    <property type="project" value="UniProtKB-SubCell"/>
</dbReference>
<feature type="domain" description="C2H2-type" evidence="10">
    <location>
        <begin position="32"/>
        <end position="56"/>
    </location>
</feature>
<keyword evidence="2" id="KW-0479">Metal-binding</keyword>
<evidence type="ECO:0000313" key="11">
    <source>
        <dbReference type="EMBL" id="EFN74646.1"/>
    </source>
</evidence>
<keyword evidence="7" id="KW-0804">Transcription</keyword>
<dbReference type="Gene3D" id="3.30.160.60">
    <property type="entry name" value="Classic Zinc Finger"/>
    <property type="match status" value="2"/>
</dbReference>
<dbReference type="Pfam" id="PF00096">
    <property type="entry name" value="zf-C2H2"/>
    <property type="match status" value="2"/>
</dbReference>
<protein>
    <submittedName>
        <fullName evidence="11">Transcription factor HIVEP2</fullName>
    </submittedName>
</protein>
<proteinExistence type="predicted"/>
<name>E1ZVZ6_CAMFO</name>
<organism evidence="12">
    <name type="scientific">Camponotus floridanus</name>
    <name type="common">Florida carpenter ant</name>
    <dbReference type="NCBI Taxonomy" id="104421"/>
    <lineage>
        <taxon>Eukaryota</taxon>
        <taxon>Metazoa</taxon>
        <taxon>Ecdysozoa</taxon>
        <taxon>Arthropoda</taxon>
        <taxon>Hexapoda</taxon>
        <taxon>Insecta</taxon>
        <taxon>Pterygota</taxon>
        <taxon>Neoptera</taxon>
        <taxon>Endopterygota</taxon>
        <taxon>Hymenoptera</taxon>
        <taxon>Apocrita</taxon>
        <taxon>Aculeata</taxon>
        <taxon>Formicoidea</taxon>
        <taxon>Formicidae</taxon>
        <taxon>Formicinae</taxon>
        <taxon>Camponotus</taxon>
    </lineage>
</organism>
<sequence>KSGHTCPYCKLTCAKPSVLQKHIRAHTNERPYPCKPCGFAFKTKSNLYKHCRSRSH</sequence>
<evidence type="ECO:0000256" key="9">
    <source>
        <dbReference type="PROSITE-ProRule" id="PRU00042"/>
    </source>
</evidence>
<dbReference type="InterPro" id="IPR036236">
    <property type="entry name" value="Znf_C2H2_sf"/>
</dbReference>
<evidence type="ECO:0000256" key="3">
    <source>
        <dbReference type="ARBA" id="ARBA00022737"/>
    </source>
</evidence>
<keyword evidence="6" id="KW-0805">Transcription regulation</keyword>
<dbReference type="EMBL" id="GL434696">
    <property type="protein sequence ID" value="EFN74646.1"/>
    <property type="molecule type" value="Genomic_DNA"/>
</dbReference>
<accession>E1ZVZ6</accession>
<dbReference type="GO" id="GO:0008270">
    <property type="term" value="F:zinc ion binding"/>
    <property type="evidence" value="ECO:0007669"/>
    <property type="project" value="UniProtKB-KW"/>
</dbReference>
<evidence type="ECO:0000256" key="7">
    <source>
        <dbReference type="ARBA" id="ARBA00023163"/>
    </source>
</evidence>
<dbReference type="InterPro" id="IPR051969">
    <property type="entry name" value="Zinc-finger_DNA-bd_regulators"/>
</dbReference>
<dbReference type="OMA" id="KLTCAKP"/>
<evidence type="ECO:0000256" key="1">
    <source>
        <dbReference type="ARBA" id="ARBA00004123"/>
    </source>
</evidence>
<dbReference type="PANTHER" id="PTHR45944:SF2">
    <property type="entry name" value="SCHNURRI, ISOFORM F"/>
    <property type="match status" value="1"/>
</dbReference>
<dbReference type="PROSITE" id="PS50157">
    <property type="entry name" value="ZINC_FINGER_C2H2_2"/>
    <property type="match status" value="2"/>
</dbReference>
<dbReference type="OrthoDB" id="10042249at2759"/>
<evidence type="ECO:0000313" key="12">
    <source>
        <dbReference type="Proteomes" id="UP000000311"/>
    </source>
</evidence>